<gene>
    <name evidence="3" type="ORF">VP395_09080</name>
</gene>
<dbReference type="InterPro" id="IPR050742">
    <property type="entry name" value="Helicase_Restrict-Modif_Enz"/>
</dbReference>
<dbReference type="InterPro" id="IPR006935">
    <property type="entry name" value="Helicase/UvrB_N"/>
</dbReference>
<evidence type="ECO:0000256" key="1">
    <source>
        <dbReference type="SAM" id="Phobius"/>
    </source>
</evidence>
<feature type="domain" description="Helicase ATP-binding" evidence="2">
    <location>
        <begin position="23"/>
        <end position="182"/>
    </location>
</feature>
<sequence>MPFKKLEFIFPWRSYQEKFINNINKHIDDNHLHVVAPPGSGKTILGIEIIRQVGKKTLVLAPTLTVRNQWENRLQTFFIKDGLYNDFSFDINNPKGVTFSTYQSLHSFFKKFEDKADYYAFFESENIEAIVLDEAHHLKNEWWKCLIELKRINNLTIVALTATPPYDSDALEVSKYFSLCGEIDEEIAVPELVKEGDLCPHQDFVYFSKPEDKEINFIFEYRMRISDFLDELKQNTAFITFLNNHRFLKSTETCLNEIYSNPEYFSAILIFLNAIYQEIPKEKLYILGFEKKDKVEFPVFTNDWAEVLFQNLIVSDRLNLIENEPFLNDLETKLRRLNIFENKKVDLVGNYQLYRSLSNSPSKLKSIVAIISNEYKNLKSDLRAVVLTDYIKKEFKTTEDKEVSLIDRLGVVPIFQHLRTNSIPKKEIAVLTGTLVIIHKSTIQTFEQFEPIEKYSFISFETDSEYVEIVPKVGANHLVNTITKLFELGEIKILIGTKSLLGEGWDAPSINTLVLASFVGSYVSSNQMRGRAIRTQKGNLHKTGNIWHLVCLDPTDSKGGRDIEVLTRRFDAFVGVSISEENYIESGIGRLNLPNIYKDVTIEYLNEKTLSQSKKRENLKNKWKHAIGKGTGISREIKQYYPGKEPYNIEKNQVFNDVVRYSFLELSVALSFFLPQFLVKNLNVLLTNGVMAFIYSLLTALGLSFGWKTYKSIKNYIQFGLLHKDLNKISKALLDTMYDLNLVSTNKDEIFLSTDIQPKGEVVCAIKGASEMESALFINSLQEIIEPIKNPRYLIVKTNWFRKNFEIQNYYSVPEMFGDKKKRCEVFLKNWKNQVGDSEVFYTRHLEGRKRLLKARMFHLSNSFNETTKKAVIWN</sequence>
<reference evidence="3 4" key="1">
    <citation type="submission" date="2024-01" db="EMBL/GenBank/DDBJ databases">
        <title>Mariniflexile litorale sp. nov., isolated from the shallow sediments of the Sea of Japan.</title>
        <authorList>
            <person name="Romanenko L."/>
            <person name="Bystritskaya E."/>
            <person name="Isaeva M."/>
        </authorList>
    </citation>
    <scope>NUCLEOTIDE SEQUENCE [LARGE SCALE GENOMIC DNA]</scope>
    <source>
        <strain evidence="3 4">KCTC 32427</strain>
    </source>
</reference>
<keyword evidence="1" id="KW-0812">Transmembrane</keyword>
<dbReference type="InterPro" id="IPR014001">
    <property type="entry name" value="Helicase_ATP-bd"/>
</dbReference>
<keyword evidence="4" id="KW-1185">Reference proteome</keyword>
<dbReference type="EMBL" id="JAZHYP010000003">
    <property type="protein sequence ID" value="MEN3323879.1"/>
    <property type="molecule type" value="Genomic_DNA"/>
</dbReference>
<protein>
    <submittedName>
        <fullName evidence="3">DEAD/DEAH box helicase family protein</fullName>
    </submittedName>
</protein>
<proteinExistence type="predicted"/>
<dbReference type="PROSITE" id="PS51192">
    <property type="entry name" value="HELICASE_ATP_BIND_1"/>
    <property type="match status" value="1"/>
</dbReference>
<keyword evidence="1" id="KW-0472">Membrane</keyword>
<name>A0ABV0AEG4_9FLAO</name>
<accession>A0ABV0AEG4</accession>
<dbReference type="Gene3D" id="3.40.50.300">
    <property type="entry name" value="P-loop containing nucleotide triphosphate hydrolases"/>
    <property type="match status" value="2"/>
</dbReference>
<dbReference type="CDD" id="cd18785">
    <property type="entry name" value="SF2_C"/>
    <property type="match status" value="1"/>
</dbReference>
<dbReference type="SMART" id="SM00487">
    <property type="entry name" value="DEXDc"/>
    <property type="match status" value="1"/>
</dbReference>
<keyword evidence="3" id="KW-0378">Hydrolase</keyword>
<keyword evidence="3" id="KW-0547">Nucleotide-binding</keyword>
<dbReference type="PANTHER" id="PTHR47396">
    <property type="entry name" value="TYPE I RESTRICTION ENZYME ECOKI R PROTEIN"/>
    <property type="match status" value="1"/>
</dbReference>
<dbReference type="GO" id="GO:0004386">
    <property type="term" value="F:helicase activity"/>
    <property type="evidence" value="ECO:0007669"/>
    <property type="project" value="UniProtKB-KW"/>
</dbReference>
<dbReference type="RefSeq" id="WP_346241670.1">
    <property type="nucleotide sequence ID" value="NZ_JAZHYP010000003.1"/>
</dbReference>
<dbReference type="SUPFAM" id="SSF52540">
    <property type="entry name" value="P-loop containing nucleoside triphosphate hydrolases"/>
    <property type="match status" value="1"/>
</dbReference>
<organism evidence="3 4">
    <name type="scientific">Mariniflexile soesokkakense</name>
    <dbReference type="NCBI Taxonomy" id="1343160"/>
    <lineage>
        <taxon>Bacteria</taxon>
        <taxon>Pseudomonadati</taxon>
        <taxon>Bacteroidota</taxon>
        <taxon>Flavobacteriia</taxon>
        <taxon>Flavobacteriales</taxon>
        <taxon>Flavobacteriaceae</taxon>
        <taxon>Mariniflexile</taxon>
    </lineage>
</organism>
<dbReference type="InterPro" id="IPR027417">
    <property type="entry name" value="P-loop_NTPase"/>
</dbReference>
<evidence type="ECO:0000259" key="2">
    <source>
        <dbReference type="PROSITE" id="PS51192"/>
    </source>
</evidence>
<feature type="transmembrane region" description="Helical" evidence="1">
    <location>
        <begin position="685"/>
        <end position="707"/>
    </location>
</feature>
<evidence type="ECO:0000313" key="3">
    <source>
        <dbReference type="EMBL" id="MEN3323879.1"/>
    </source>
</evidence>
<dbReference type="PANTHER" id="PTHR47396:SF1">
    <property type="entry name" value="ATP-DEPENDENT HELICASE IRC3-RELATED"/>
    <property type="match status" value="1"/>
</dbReference>
<keyword evidence="3" id="KW-0347">Helicase</keyword>
<keyword evidence="1" id="KW-1133">Transmembrane helix</keyword>
<comment type="caution">
    <text evidence="3">The sequence shown here is derived from an EMBL/GenBank/DDBJ whole genome shotgun (WGS) entry which is preliminary data.</text>
</comment>
<keyword evidence="3" id="KW-0067">ATP-binding</keyword>
<dbReference type="Pfam" id="PF04851">
    <property type="entry name" value="ResIII"/>
    <property type="match status" value="1"/>
</dbReference>
<evidence type="ECO:0000313" key="4">
    <source>
        <dbReference type="Proteomes" id="UP001416393"/>
    </source>
</evidence>
<dbReference type="Proteomes" id="UP001416393">
    <property type="component" value="Unassembled WGS sequence"/>
</dbReference>